<evidence type="ECO:0008006" key="4">
    <source>
        <dbReference type="Google" id="ProtNLM"/>
    </source>
</evidence>
<dbReference type="InterPro" id="IPR037107">
    <property type="entry name" value="Put_OMP_sf"/>
</dbReference>
<dbReference type="RefSeq" id="WP_212785208.1">
    <property type="nucleotide sequence ID" value="NZ_AP019536.1"/>
</dbReference>
<keyword evidence="3" id="KW-1185">Reference proteome</keyword>
<reference evidence="2 3" key="1">
    <citation type="submission" date="2019-03" db="EMBL/GenBank/DDBJ databases">
        <title>Complete genome sequence of Ferrigenium kumadai strain An22, a microaerophilic iron-oxidizing bacterium isolated from a paddy field soil.</title>
        <authorList>
            <person name="Watanabe T."/>
            <person name="Asakawa S."/>
        </authorList>
    </citation>
    <scope>NUCLEOTIDE SEQUENCE [LARGE SCALE GENOMIC DNA]</scope>
    <source>
        <strain evidence="2 3">An22</strain>
    </source>
</reference>
<dbReference type="KEGG" id="fku:FGKAn22_16400"/>
<feature type="chain" id="PRO_5043050634" description="Lipid A deacylase LpxR family protein" evidence="1">
    <location>
        <begin position="27"/>
        <end position="360"/>
    </location>
</feature>
<keyword evidence="1" id="KW-0732">Signal</keyword>
<dbReference type="Proteomes" id="UP001319121">
    <property type="component" value="Chromosome"/>
</dbReference>
<name>A0AAN1W0Y2_9PROT</name>
<dbReference type="Pfam" id="PF09982">
    <property type="entry name" value="LpxR"/>
    <property type="match status" value="1"/>
</dbReference>
<evidence type="ECO:0000256" key="1">
    <source>
        <dbReference type="SAM" id="SignalP"/>
    </source>
</evidence>
<accession>A0AAN1W0Y2</accession>
<dbReference type="EMBL" id="AP019536">
    <property type="protein sequence ID" value="BBI99947.1"/>
    <property type="molecule type" value="Genomic_DNA"/>
</dbReference>
<evidence type="ECO:0000313" key="2">
    <source>
        <dbReference type="EMBL" id="BBI99947.1"/>
    </source>
</evidence>
<dbReference type="InterPro" id="IPR018707">
    <property type="entry name" value="LpxR"/>
</dbReference>
<feature type="signal peptide" evidence="1">
    <location>
        <begin position="1"/>
        <end position="26"/>
    </location>
</feature>
<gene>
    <name evidence="2" type="ORF">FGKAn22_16400</name>
</gene>
<protein>
    <recommendedName>
        <fullName evidence="4">Lipid A deacylase LpxR family protein</fullName>
    </recommendedName>
</protein>
<evidence type="ECO:0000313" key="3">
    <source>
        <dbReference type="Proteomes" id="UP001319121"/>
    </source>
</evidence>
<organism evidence="2 3">
    <name type="scientific">Ferrigenium kumadai</name>
    <dbReference type="NCBI Taxonomy" id="1682490"/>
    <lineage>
        <taxon>Bacteria</taxon>
        <taxon>Pseudomonadati</taxon>
        <taxon>Pseudomonadota</taxon>
        <taxon>Betaproteobacteria</taxon>
        <taxon>Nitrosomonadales</taxon>
        <taxon>Gallionellaceae</taxon>
        <taxon>Ferrigenium</taxon>
    </lineage>
</organism>
<dbReference type="AlphaFoldDB" id="A0AAN1W0Y2"/>
<dbReference type="Gene3D" id="2.40.128.140">
    <property type="entry name" value="Outer membrane protein"/>
    <property type="match status" value="1"/>
</dbReference>
<proteinExistence type="predicted"/>
<sequence length="360" mass="39483">MKPVQTICCSAVVAAVLLLSASGAHAGKEGIPSGCGEKENGTHILWENDLFTSKLLGRSDKWYTNGIKLASSYKPNCIPGWVPDQLHDTLSSVMNDQEYDLVFGFAVGQLMFTPKNLTTPLPQPMDRFWGGLLYTGMLVQRQPKGHRDELETLEVDYGVTGPLSGAEQLQKLIHSLSKSTSPQGWNNQIRTEPAIQITYSRTVHTPQHRISGSPLSVDFAWHYGAVGGTLFDYVNGGLTARLGTKLTDITPGTIENPAIGQFSKIDSAAYLLARLDMKGIVHNTFIDGSMLRTAPHVSYVSSKQIVPQLTFGMVLEWQGKGEGEGRRVSILFHRRGSEFRSPAGPAPIFNFGTIAYEWDM</sequence>